<dbReference type="Proteomes" id="UP000515591">
    <property type="component" value="Chromosome"/>
</dbReference>
<dbReference type="RefSeq" id="WP_044413417.1">
    <property type="nucleotide sequence ID" value="NZ_AP022213.1"/>
</dbReference>
<dbReference type="KEGG" id="poj:PtoMrB4_14800"/>
<organism evidence="4 5">
    <name type="scientific">Metapseudomonas otitidis</name>
    <dbReference type="NCBI Taxonomy" id="319939"/>
    <lineage>
        <taxon>Bacteria</taxon>
        <taxon>Pseudomonadati</taxon>
        <taxon>Pseudomonadota</taxon>
        <taxon>Gammaproteobacteria</taxon>
        <taxon>Pseudomonadales</taxon>
        <taxon>Pseudomonadaceae</taxon>
        <taxon>Metapseudomonas</taxon>
    </lineage>
</organism>
<evidence type="ECO:0000313" key="7">
    <source>
        <dbReference type="Proteomes" id="UP000515591"/>
    </source>
</evidence>
<dbReference type="EMBL" id="JAWJUL010000007">
    <property type="protein sequence ID" value="MDV3438376.1"/>
    <property type="molecule type" value="Genomic_DNA"/>
</dbReference>
<name>A0A1I0TNM6_9GAMM</name>
<dbReference type="Proteomes" id="UP000461288">
    <property type="component" value="Unassembled WGS sequence"/>
</dbReference>
<evidence type="ECO:0000313" key="5">
    <source>
        <dbReference type="Proteomes" id="UP000461288"/>
    </source>
</evidence>
<dbReference type="AlphaFoldDB" id="A0A1I0TNM6"/>
<reference evidence="4 5" key="2">
    <citation type="submission" date="2019-12" db="EMBL/GenBank/DDBJ databases">
        <title>Draft genome sequence of Pseudomonas otitidis recovered from a chicken carcass.</title>
        <authorList>
            <person name="Vieira T.R."/>
            <person name="Oliviera E.F.C."/>
            <person name="Silva N.M.V."/>
            <person name="Sambrano G.E."/>
            <person name="Cibulski S.P."/>
            <person name="Cardoso M.R.I."/>
        </authorList>
    </citation>
    <scope>NUCLEOTIDE SEQUENCE [LARGE SCALE GENOMIC DNA]</scope>
    <source>
        <strain evidence="4 5">25_K</strain>
    </source>
</reference>
<reference evidence="3 8" key="4">
    <citation type="submission" date="2023-10" db="EMBL/GenBank/DDBJ databases">
        <title>Pseudomonas otitidis isolated from a paediatric patient with cystic fibrosis in Chile.</title>
        <authorList>
            <person name="Amsteins-Romero L."/>
            <person name="Opazo-Capurro A."/>
            <person name="Matus-Kohler M."/>
            <person name="Gonzalez-Rocha G."/>
        </authorList>
    </citation>
    <scope>NUCLEOTIDE SEQUENCE [LARGE SCALE GENOMIC DNA]</scope>
    <source>
        <strain evidence="3 8">P-714</strain>
    </source>
</reference>
<evidence type="ECO:0000313" key="1">
    <source>
        <dbReference type="EMBL" id="BBT15478.1"/>
    </source>
</evidence>
<keyword evidence="8" id="KW-1185">Reference proteome</keyword>
<dbReference type="EMBL" id="AP022213">
    <property type="protein sequence ID" value="BBT15478.1"/>
    <property type="molecule type" value="Genomic_DNA"/>
</dbReference>
<evidence type="ECO:0000313" key="4">
    <source>
        <dbReference type="EMBL" id="MWK60103.1"/>
    </source>
</evidence>
<dbReference type="Proteomes" id="UP000501237">
    <property type="component" value="Chromosome"/>
</dbReference>
<evidence type="ECO:0000313" key="3">
    <source>
        <dbReference type="EMBL" id="MDV3438376.1"/>
    </source>
</evidence>
<gene>
    <name evidence="4" type="ORF">GO594_29335</name>
    <name evidence="2" type="ORF">PtoMrB4_14800</name>
    <name evidence="3" type="ORF">R0G64_02900</name>
    <name evidence="1" type="ORF">WP8S17C03_15270</name>
</gene>
<reference evidence="1 7" key="1">
    <citation type="submission" date="2019-12" db="EMBL/GenBank/DDBJ databases">
        <title>complete genome sequences of Pseudomonas otitidis str. WP8-S17-CRE-03 isolated from wastewater treatment plant effluent.</title>
        <authorList>
            <person name="Sekizuka T."/>
            <person name="Itokawa K."/>
            <person name="Yatsu K."/>
            <person name="Inamine Y."/>
            <person name="Kuroda M."/>
        </authorList>
    </citation>
    <scope>NUCLEOTIDE SEQUENCE [LARGE SCALE GENOMIC DNA]</scope>
    <source>
        <strain evidence="1 7">WP8-S17-CRE-03</strain>
    </source>
</reference>
<dbReference type="EMBL" id="WTFN01000153">
    <property type="protein sequence ID" value="MWK60103.1"/>
    <property type="molecule type" value="Genomic_DNA"/>
</dbReference>
<dbReference type="Pfam" id="PF16703">
    <property type="entry name" value="DUF5064"/>
    <property type="match status" value="1"/>
</dbReference>
<dbReference type="STRING" id="319939.SAMN05216263_105197"/>
<protein>
    <submittedName>
        <fullName evidence="1">DUF5064 domain-containing protein</fullName>
    </submittedName>
    <submittedName>
        <fullName evidence="4">DUF5064 family protein</fullName>
    </submittedName>
</protein>
<evidence type="ECO:0000313" key="2">
    <source>
        <dbReference type="EMBL" id="BCA27503.1"/>
    </source>
</evidence>
<sequence>MFEPGHLHRASIPGLPNQPEFSIDLYYEVRRDAEEGTMLHFRMVGVINGVSFEETFELHRDTAFNFASVATRIANKHGLHTSVGPIVHNHQEFDAMFEDIRQKLGAEPGEPVNLDHLQKDGL</sequence>
<reference evidence="2 6" key="3">
    <citation type="journal article" date="2020" name="Microbiol. Resour. Announc.">
        <title>Complete genome sequence of Pseudomonas otitidis strain MrB4, isolated from Lake Biwa in Japan.</title>
        <authorList>
            <person name="Miyazaki K."/>
            <person name="Hase E."/>
            <person name="Maruya T."/>
        </authorList>
    </citation>
    <scope>NUCLEOTIDE SEQUENCE [LARGE SCALE GENOMIC DNA]</scope>
    <source>
        <strain evidence="2 6">MrB4</strain>
    </source>
</reference>
<proteinExistence type="predicted"/>
<dbReference type="Gene3D" id="3.30.160.370">
    <property type="entry name" value="Domain of unknown function DUF5064"/>
    <property type="match status" value="1"/>
</dbReference>
<dbReference type="EMBL" id="AP022642">
    <property type="protein sequence ID" value="BCA27503.1"/>
    <property type="molecule type" value="Genomic_DNA"/>
</dbReference>
<evidence type="ECO:0000313" key="8">
    <source>
        <dbReference type="Proteomes" id="UP001273935"/>
    </source>
</evidence>
<dbReference type="GeneID" id="57396694"/>
<evidence type="ECO:0000313" key="6">
    <source>
        <dbReference type="Proteomes" id="UP000501237"/>
    </source>
</evidence>
<dbReference type="InterPro" id="IPR032024">
    <property type="entry name" value="DUF5064"/>
</dbReference>
<dbReference type="Proteomes" id="UP001273935">
    <property type="component" value="Unassembled WGS sequence"/>
</dbReference>
<accession>A0A1I0TNM6</accession>